<evidence type="ECO:0000259" key="8">
    <source>
        <dbReference type="PROSITE" id="PS51303"/>
    </source>
</evidence>
<feature type="domain" description="PET" evidence="8">
    <location>
        <begin position="54"/>
        <end position="164"/>
    </location>
</feature>
<comment type="caution">
    <text evidence="9">The sequence shown here is derived from an EMBL/GenBank/DDBJ whole genome shotgun (WGS) entry which is preliminary data.</text>
</comment>
<dbReference type="EMBL" id="JBGFUD010000548">
    <property type="protein sequence ID" value="MFH4974755.1"/>
    <property type="molecule type" value="Genomic_DNA"/>
</dbReference>
<sequence length="237" mass="27312">MADGLVDWKEERRAKLERKVCVHCKCEVSDHEIERRENLNAYERMGIKPRAAMSAMVGVSGRNDVPGSTGHGYSWVPPGLSRKQVEEYMRQLPNHVVPRVNTNGEKYRERQLMLQLPRQDLSVAYCKHLSNNVERRVYEEFINARNEIALDIGFVCPNLPKSMECHKCKGILEKNEMAVMAPKLGDNCGWHPACFICNTCEQLLIDLTYCVRDGKIYCERHYAELHKPRCDACDEVE</sequence>
<evidence type="ECO:0000256" key="4">
    <source>
        <dbReference type="ARBA" id="ARBA00022833"/>
    </source>
</evidence>
<dbReference type="InterPro" id="IPR010442">
    <property type="entry name" value="PET_domain"/>
</dbReference>
<feature type="domain" description="LIM zinc-binding" evidence="7">
    <location>
        <begin position="163"/>
        <end position="228"/>
    </location>
</feature>
<gene>
    <name evidence="9" type="ORF">AB6A40_001464</name>
</gene>
<evidence type="ECO:0000256" key="5">
    <source>
        <dbReference type="ARBA" id="ARBA00023038"/>
    </source>
</evidence>
<dbReference type="FunFam" id="2.10.110.10:FF:000035">
    <property type="entry name" value="prickle-like protein 2 isoform X1"/>
    <property type="match status" value="1"/>
</dbReference>
<comment type="similarity">
    <text evidence="1">Belongs to the prickle / espinas / testin family.</text>
</comment>
<dbReference type="InterPro" id="IPR047120">
    <property type="entry name" value="Pk/Esn/Tes"/>
</dbReference>
<proteinExistence type="inferred from homology"/>
<evidence type="ECO:0000313" key="9">
    <source>
        <dbReference type="EMBL" id="MFH4974755.1"/>
    </source>
</evidence>
<dbReference type="Proteomes" id="UP001608902">
    <property type="component" value="Unassembled WGS sequence"/>
</dbReference>
<dbReference type="Pfam" id="PF06297">
    <property type="entry name" value="PET"/>
    <property type="match status" value="1"/>
</dbReference>
<keyword evidence="3" id="KW-0677">Repeat</keyword>
<evidence type="ECO:0000256" key="6">
    <source>
        <dbReference type="PROSITE-ProRule" id="PRU00125"/>
    </source>
</evidence>
<dbReference type="SUPFAM" id="SSF57716">
    <property type="entry name" value="Glucocorticoid receptor-like (DNA-binding domain)"/>
    <property type="match status" value="1"/>
</dbReference>
<keyword evidence="2 6" id="KW-0479">Metal-binding</keyword>
<dbReference type="InterPro" id="IPR001781">
    <property type="entry name" value="Znf_LIM"/>
</dbReference>
<keyword evidence="5 6" id="KW-0440">LIM domain</keyword>
<dbReference type="GO" id="GO:0046872">
    <property type="term" value="F:metal ion binding"/>
    <property type="evidence" value="ECO:0007669"/>
    <property type="project" value="UniProtKB-KW"/>
</dbReference>
<protein>
    <submittedName>
        <fullName evidence="9">Uncharacterized protein</fullName>
    </submittedName>
</protein>
<evidence type="ECO:0000256" key="1">
    <source>
        <dbReference type="ARBA" id="ARBA00008268"/>
    </source>
</evidence>
<keyword evidence="10" id="KW-1185">Reference proteome</keyword>
<dbReference type="PANTHER" id="PTHR24211:SF37">
    <property type="entry name" value="PROTEIN ESPINAS-LIKE PROTEIN"/>
    <property type="match status" value="1"/>
</dbReference>
<reference evidence="9 10" key="1">
    <citation type="submission" date="2024-08" db="EMBL/GenBank/DDBJ databases">
        <title>Gnathostoma spinigerum genome.</title>
        <authorList>
            <person name="Gonzalez-Bertolin B."/>
            <person name="Monzon S."/>
            <person name="Zaballos A."/>
            <person name="Jimenez P."/>
            <person name="Dekumyoy P."/>
            <person name="Varona S."/>
            <person name="Cuesta I."/>
            <person name="Sumanam S."/>
            <person name="Adisakwattana P."/>
            <person name="Gasser R.B."/>
            <person name="Hernandez-Gonzalez A."/>
            <person name="Young N.D."/>
            <person name="Perteguer M.J."/>
        </authorList>
    </citation>
    <scope>NUCLEOTIDE SEQUENCE [LARGE SCALE GENOMIC DNA]</scope>
    <source>
        <strain evidence="9">AL3</strain>
        <tissue evidence="9">Liver</tissue>
    </source>
</reference>
<dbReference type="PANTHER" id="PTHR24211">
    <property type="entry name" value="LIM DOMAIN-CONTAINING PROTEIN"/>
    <property type="match status" value="1"/>
</dbReference>
<evidence type="ECO:0000256" key="2">
    <source>
        <dbReference type="ARBA" id="ARBA00022723"/>
    </source>
</evidence>
<evidence type="ECO:0000313" key="10">
    <source>
        <dbReference type="Proteomes" id="UP001608902"/>
    </source>
</evidence>
<dbReference type="Gene3D" id="2.10.110.10">
    <property type="entry name" value="Cysteine Rich Protein"/>
    <property type="match status" value="1"/>
</dbReference>
<dbReference type="PROSITE" id="PS00478">
    <property type="entry name" value="LIM_DOMAIN_1"/>
    <property type="match status" value="1"/>
</dbReference>
<dbReference type="CDD" id="cd09830">
    <property type="entry name" value="PET_LIMPETin_LIM-9"/>
    <property type="match status" value="1"/>
</dbReference>
<dbReference type="Pfam" id="PF00412">
    <property type="entry name" value="LIM"/>
    <property type="match status" value="1"/>
</dbReference>
<dbReference type="AlphaFoldDB" id="A0ABD6E587"/>
<evidence type="ECO:0000256" key="3">
    <source>
        <dbReference type="ARBA" id="ARBA00022737"/>
    </source>
</evidence>
<dbReference type="PROSITE" id="PS50023">
    <property type="entry name" value="LIM_DOMAIN_2"/>
    <property type="match status" value="1"/>
</dbReference>
<organism evidence="9 10">
    <name type="scientific">Gnathostoma spinigerum</name>
    <dbReference type="NCBI Taxonomy" id="75299"/>
    <lineage>
        <taxon>Eukaryota</taxon>
        <taxon>Metazoa</taxon>
        <taxon>Ecdysozoa</taxon>
        <taxon>Nematoda</taxon>
        <taxon>Chromadorea</taxon>
        <taxon>Rhabditida</taxon>
        <taxon>Spirurina</taxon>
        <taxon>Gnathostomatomorpha</taxon>
        <taxon>Gnathostomatoidea</taxon>
        <taxon>Gnathostomatidae</taxon>
        <taxon>Gnathostoma</taxon>
    </lineage>
</organism>
<accession>A0ABD6E587</accession>
<dbReference type="PROSITE" id="PS51303">
    <property type="entry name" value="PET"/>
    <property type="match status" value="1"/>
</dbReference>
<keyword evidence="4 6" id="KW-0862">Zinc</keyword>
<evidence type="ECO:0000259" key="7">
    <source>
        <dbReference type="PROSITE" id="PS50023"/>
    </source>
</evidence>
<dbReference type="SMART" id="SM00132">
    <property type="entry name" value="LIM"/>
    <property type="match status" value="1"/>
</dbReference>
<name>A0ABD6E587_9BILA</name>